<evidence type="ECO:0000256" key="1">
    <source>
        <dbReference type="SAM" id="Phobius"/>
    </source>
</evidence>
<dbReference type="EMBL" id="CP050253">
    <property type="protein sequence ID" value="QIQ20226.1"/>
    <property type="molecule type" value="Genomic_DNA"/>
</dbReference>
<dbReference type="InParanoid" id="A0A6G9I7P6"/>
<keyword evidence="3" id="KW-1185">Reference proteome</keyword>
<gene>
    <name evidence="2" type="ORF">IPMB12_00125</name>
</gene>
<evidence type="ECO:0000313" key="2">
    <source>
        <dbReference type="EMBL" id="QIQ20226.1"/>
    </source>
</evidence>
<accession>A0A6G9I7P6</accession>
<keyword evidence="1" id="KW-1133">Transmembrane helix</keyword>
<keyword evidence="1" id="KW-0812">Transmembrane</keyword>
<dbReference type="Proteomes" id="UP000501168">
    <property type="component" value="Chromosome"/>
</dbReference>
<dbReference type="AlphaFoldDB" id="A0A6G9I7P6"/>
<protein>
    <submittedName>
        <fullName evidence="2">Uncharacterized protein</fullName>
    </submittedName>
</protein>
<organism evidence="2 3">
    <name type="scientific">Zophobihabitans entericus</name>
    <dbReference type="NCBI Taxonomy" id="1635327"/>
    <lineage>
        <taxon>Bacteria</taxon>
        <taxon>Pseudomonadati</taxon>
        <taxon>Pseudomonadota</taxon>
        <taxon>Gammaproteobacteria</taxon>
        <taxon>Orbales</taxon>
        <taxon>Orbaceae</taxon>
        <taxon>Zophobihabitans</taxon>
    </lineage>
</organism>
<proteinExistence type="predicted"/>
<reference evidence="2 3" key="1">
    <citation type="submission" date="2020-03" db="EMBL/GenBank/DDBJ databases">
        <title>Complete genome sequence of Orbus sp. IPMB12 (BCRC 80908).</title>
        <authorList>
            <person name="Lo W.-S."/>
            <person name="Chang T.-H."/>
            <person name="Kuo C.-H."/>
        </authorList>
    </citation>
    <scope>NUCLEOTIDE SEQUENCE [LARGE SCALE GENOMIC DNA]</scope>
    <source>
        <strain evidence="2 3">IPMB12</strain>
    </source>
</reference>
<sequence>MYPDIITIFSLFLIGALVLCLVFSALFALLEMMIRGVTFVPSFVRALVTTITFCLFALIITIAFN</sequence>
<evidence type="ECO:0000313" key="3">
    <source>
        <dbReference type="Proteomes" id="UP000501168"/>
    </source>
</evidence>
<name>A0A6G9I7P6_9GAMM</name>
<feature type="transmembrane region" description="Helical" evidence="1">
    <location>
        <begin position="42"/>
        <end position="64"/>
    </location>
</feature>
<dbReference type="RefSeq" id="WP_166913765.1">
    <property type="nucleotide sequence ID" value="NZ_CP050253.1"/>
</dbReference>
<dbReference type="KEGG" id="orb:IPMB12_00125"/>
<feature type="transmembrane region" description="Helical" evidence="1">
    <location>
        <begin position="6"/>
        <end position="30"/>
    </location>
</feature>
<keyword evidence="1" id="KW-0472">Membrane</keyword>